<dbReference type="Proteomes" id="UP000004725">
    <property type="component" value="Unassembled WGS sequence"/>
</dbReference>
<proteinExistence type="predicted"/>
<feature type="transmembrane region" description="Helical" evidence="1">
    <location>
        <begin position="100"/>
        <end position="117"/>
    </location>
</feature>
<evidence type="ECO:0000313" key="3">
    <source>
        <dbReference type="EMBL" id="EIM07394.1"/>
    </source>
</evidence>
<keyword evidence="1" id="KW-1133">Transmembrane helix</keyword>
<dbReference type="Proteomes" id="UP000092661">
    <property type="component" value="Chromosome"/>
</dbReference>
<dbReference type="Pfam" id="PF12822">
    <property type="entry name" value="ECF_trnsprt"/>
    <property type="match status" value="1"/>
</dbReference>
<keyword evidence="1" id="KW-0472">Membrane</keyword>
<dbReference type="Gene3D" id="1.10.1760.20">
    <property type="match status" value="1"/>
</dbReference>
<protein>
    <submittedName>
        <fullName evidence="2">ECF transporter S component</fullName>
    </submittedName>
</protein>
<feature type="transmembrane region" description="Helical" evidence="1">
    <location>
        <begin position="70"/>
        <end position="88"/>
    </location>
</feature>
<reference evidence="3 4" key="1">
    <citation type="journal article" date="2012" name="J. Bacteriol.">
        <title>Genome Sequence of the Antarctic Psychrophile Bacterium Planococcus antarcticus DSM 14505.</title>
        <authorList>
            <person name="Margolles A."/>
            <person name="Gueimonde M."/>
            <person name="Sanchez B."/>
        </authorList>
    </citation>
    <scope>NUCLEOTIDE SEQUENCE [LARGE SCALE GENOMIC DNA]</scope>
    <source>
        <strain evidence="3 4">DSM 14505</strain>
    </source>
</reference>
<keyword evidence="1" id="KW-0812">Transmembrane</keyword>
<dbReference type="InterPro" id="IPR024529">
    <property type="entry name" value="ECF_trnsprt_substrate-spec"/>
</dbReference>
<dbReference type="EMBL" id="AJYB01000017">
    <property type="protein sequence ID" value="EIM07394.1"/>
    <property type="molecule type" value="Genomic_DNA"/>
</dbReference>
<dbReference type="eggNOG" id="ENOG5032STY">
    <property type="taxonomic scope" value="Bacteria"/>
</dbReference>
<feature type="transmembrane region" description="Helical" evidence="1">
    <location>
        <begin position="123"/>
        <end position="146"/>
    </location>
</feature>
<organism evidence="3 4">
    <name type="scientific">Planococcus antarcticus DSM 14505</name>
    <dbReference type="NCBI Taxonomy" id="1185653"/>
    <lineage>
        <taxon>Bacteria</taxon>
        <taxon>Bacillati</taxon>
        <taxon>Bacillota</taxon>
        <taxon>Bacilli</taxon>
        <taxon>Bacillales</taxon>
        <taxon>Caryophanaceae</taxon>
        <taxon>Planococcus</taxon>
    </lineage>
</organism>
<evidence type="ECO:0000313" key="5">
    <source>
        <dbReference type="Proteomes" id="UP000092661"/>
    </source>
</evidence>
<sequence>MTTKKLALAALFISLSAIGGMIKIPLGVASIALDAMPALVAVLFFSAPLAGTIAAFGHLISALFGGMPLGPFHLIIAVEMWIVVWLFAKLHQAGKLWLKWLAFVIGNGVVAAVPFYFLLSPAFFYASVPGLLIAASINAAVAALLMPYVQKTSGGSHHASRNMD</sequence>
<evidence type="ECO:0000256" key="1">
    <source>
        <dbReference type="SAM" id="Phobius"/>
    </source>
</evidence>
<feature type="transmembrane region" description="Helical" evidence="1">
    <location>
        <begin position="6"/>
        <end position="26"/>
    </location>
</feature>
<dbReference type="GO" id="GO:0022857">
    <property type="term" value="F:transmembrane transporter activity"/>
    <property type="evidence" value="ECO:0007669"/>
    <property type="project" value="InterPro"/>
</dbReference>
<dbReference type="AlphaFoldDB" id="A0A1C7DFM4"/>
<gene>
    <name evidence="3" type="ORF">A1A1_06312</name>
    <name evidence="2" type="ORF">BBH88_06775</name>
</gene>
<evidence type="ECO:0000313" key="4">
    <source>
        <dbReference type="Proteomes" id="UP000004725"/>
    </source>
</evidence>
<name>A0A1C7DFM4_9BACL</name>
<evidence type="ECO:0000313" key="2">
    <source>
        <dbReference type="EMBL" id="ANU10023.1"/>
    </source>
</evidence>
<dbReference type="KEGG" id="pana:BBH88_06775"/>
<dbReference type="OrthoDB" id="5431035at2"/>
<keyword evidence="5" id="KW-1185">Reference proteome</keyword>
<dbReference type="RefSeq" id="WP_006829268.1">
    <property type="nucleotide sequence ID" value="NZ_AJYB01000017.1"/>
</dbReference>
<reference evidence="2" key="3">
    <citation type="submission" date="2016-10" db="EMBL/GenBank/DDBJ databases">
        <authorList>
            <person name="See-Too W.S."/>
        </authorList>
    </citation>
    <scope>NUCLEOTIDE SEQUENCE</scope>
    <source>
        <strain evidence="2">DSM 14505</strain>
    </source>
</reference>
<accession>A0A1C7DFM4</accession>
<dbReference type="EMBL" id="CP016534">
    <property type="protein sequence ID" value="ANU10023.1"/>
    <property type="molecule type" value="Genomic_DNA"/>
</dbReference>
<feature type="transmembrane region" description="Helical" evidence="1">
    <location>
        <begin position="38"/>
        <end position="64"/>
    </location>
</feature>
<reference evidence="5" key="2">
    <citation type="submission" date="2016-07" db="EMBL/GenBank/DDBJ databases">
        <authorList>
            <person name="See-Too W.S."/>
        </authorList>
    </citation>
    <scope>NUCLEOTIDE SEQUENCE [LARGE SCALE GENOMIC DNA]</scope>
    <source>
        <strain evidence="5">DSM 14505</strain>
    </source>
</reference>